<dbReference type="SUPFAM" id="SSF54277">
    <property type="entry name" value="CAD &amp; PB1 domains"/>
    <property type="match status" value="1"/>
</dbReference>
<evidence type="ECO:0000256" key="1">
    <source>
        <dbReference type="ARBA" id="ARBA00023015"/>
    </source>
</evidence>
<dbReference type="PANTHER" id="PTHR32002">
    <property type="entry name" value="PROTEIN NLP8"/>
    <property type="match status" value="1"/>
</dbReference>
<dbReference type="GO" id="GO:0003677">
    <property type="term" value="F:DNA binding"/>
    <property type="evidence" value="ECO:0007669"/>
    <property type="project" value="UniProtKB-KW"/>
</dbReference>
<dbReference type="PROSITE" id="PS51745">
    <property type="entry name" value="PB1"/>
    <property type="match status" value="1"/>
</dbReference>
<keyword evidence="3" id="KW-0804">Transcription</keyword>
<comment type="caution">
    <text evidence="7">The sequence shown here is derived from an EMBL/GenBank/DDBJ whole genome shotgun (WGS) entry which is preliminary data.</text>
</comment>
<proteinExistence type="predicted"/>
<keyword evidence="1" id="KW-0805">Transcription regulation</keyword>
<evidence type="ECO:0000256" key="2">
    <source>
        <dbReference type="ARBA" id="ARBA00023125"/>
    </source>
</evidence>
<feature type="domain" description="PB1" evidence="6">
    <location>
        <begin position="704"/>
        <end position="784"/>
    </location>
</feature>
<dbReference type="SMART" id="SM00666">
    <property type="entry name" value="PB1"/>
    <property type="match status" value="1"/>
</dbReference>
<dbReference type="InterPro" id="IPR000270">
    <property type="entry name" value="PB1_dom"/>
</dbReference>
<evidence type="ECO:0000313" key="8">
    <source>
        <dbReference type="Proteomes" id="UP001567538"/>
    </source>
</evidence>
<accession>A0ABD1I2M9</accession>
<keyword evidence="2" id="KW-0238">DNA-binding</keyword>
<sequence>MGSLVFFNNRFESGWVLYEELEQHKIVALLKRIASSSSLLRHSLMQFWGVVIVEESRHYFTSSRHPFFVSELNEGDDLLSLQDQALQIAGLRSNNNPIAISSPAKEMQQLESEMTEILELAMATIPRLYLAQVWVPCNKLCVNISTNSCCMEMISFIDSQTKMFNSWGAIDDYMHDYLQACEFHKHQIDFHNCHSNLCDFTLSKNPLAHYAQRARMSHCIAVSHQSNTNNLYVIQFFLRPKHKQDGCGDHSLHLLSRILETNLKSVTLLSGKQLVEEYLRRDAIECDSIDSFSLMKSYKQNFLVLNMTTYLKTVDSCCLKPSSAAGKDKGLVFLFPAKHSGIASFRKQCTTYYYYVDDQARQDELGPPGRVFRLGHPEISPDLFYYTREEFPIRNFAMLCYDRGYMALPIFDDEGIGNHKLVGVLEFLGFYYSDLRNIGKLLEATKLYSTHMDFHPRFLANKSVNIVNGRKKALTKIHTALSIINKINPQLLMANVWIPVGDCLSSTNNNMSCMELALSTKDNLKFMPTDSVHWWIHVQARKGIIGMVLASENKSCFCPNLSEFSIVDQPLSHYDMSDRRDVCFAICLQSSHTGYLLYVVEFFLCQETEKRKNSLNLSVEVLQPHFGKKLRDVAEEFGIGRSTIKRACRELGIRRWPNRKEHMKNLYLFEEEGTANSEHDVSPSIGNRHLLDDVTETNTKSPDKVIVKVKYKKHLIKFEFSLSLGLAELTKEVAMSLNLEMGSFKLKYVDEDGDEILLTRAVDLQLCPKSRTTRGEALIRLLVR</sequence>
<evidence type="ECO:0000256" key="4">
    <source>
        <dbReference type="ARBA" id="ARBA00023242"/>
    </source>
</evidence>
<keyword evidence="4" id="KW-0539">Nucleus</keyword>
<dbReference type="Pfam" id="PF22922">
    <property type="entry name" value="GAF_NLP"/>
    <property type="match status" value="2"/>
</dbReference>
<feature type="domain" description="RWP-RK" evidence="5">
    <location>
        <begin position="604"/>
        <end position="684"/>
    </location>
</feature>
<dbReference type="PROSITE" id="PS51519">
    <property type="entry name" value="RWP_RK"/>
    <property type="match status" value="1"/>
</dbReference>
<dbReference type="PANTHER" id="PTHR32002:SF35">
    <property type="entry name" value="PROTEIN NLP6"/>
    <property type="match status" value="1"/>
</dbReference>
<dbReference type="Proteomes" id="UP001567538">
    <property type="component" value="Unassembled WGS sequence"/>
</dbReference>
<dbReference type="InterPro" id="IPR053793">
    <property type="entry name" value="PB1-like"/>
</dbReference>
<name>A0ABD1I2M9_SALDI</name>
<dbReference type="Gene3D" id="3.10.20.90">
    <property type="entry name" value="Phosphatidylinositol 3-kinase Catalytic Subunit, Chain A, domain 1"/>
    <property type="match status" value="1"/>
</dbReference>
<dbReference type="AlphaFoldDB" id="A0ABD1I2M9"/>
<evidence type="ECO:0000313" key="7">
    <source>
        <dbReference type="EMBL" id="KAL1562986.1"/>
    </source>
</evidence>
<dbReference type="EMBL" id="JBEAFC010000003">
    <property type="protein sequence ID" value="KAL1562986.1"/>
    <property type="molecule type" value="Genomic_DNA"/>
</dbReference>
<dbReference type="Pfam" id="PF00564">
    <property type="entry name" value="PB1"/>
    <property type="match status" value="1"/>
</dbReference>
<dbReference type="InterPro" id="IPR003035">
    <property type="entry name" value="RWP-RK_dom"/>
</dbReference>
<gene>
    <name evidence="7" type="ORF">AAHA92_05498</name>
</gene>
<evidence type="ECO:0000259" key="6">
    <source>
        <dbReference type="PROSITE" id="PS51745"/>
    </source>
</evidence>
<protein>
    <submittedName>
        <fullName evidence="7">Protein NLP7-like</fullName>
    </submittedName>
</protein>
<evidence type="ECO:0000259" key="5">
    <source>
        <dbReference type="PROSITE" id="PS51519"/>
    </source>
</evidence>
<keyword evidence="8" id="KW-1185">Reference proteome</keyword>
<evidence type="ECO:0000256" key="3">
    <source>
        <dbReference type="ARBA" id="ARBA00023163"/>
    </source>
</evidence>
<dbReference type="InterPro" id="IPR045012">
    <property type="entry name" value="NLP"/>
</dbReference>
<reference evidence="7 8" key="1">
    <citation type="submission" date="2024-06" db="EMBL/GenBank/DDBJ databases">
        <title>A chromosome level genome sequence of Diviner's sage (Salvia divinorum).</title>
        <authorList>
            <person name="Ford S.A."/>
            <person name="Ro D.-K."/>
            <person name="Ness R.W."/>
            <person name="Phillips M.A."/>
        </authorList>
    </citation>
    <scope>NUCLEOTIDE SEQUENCE [LARGE SCALE GENOMIC DNA]</scope>
    <source>
        <strain evidence="7">SAF-2024a</strain>
        <tissue evidence="7">Leaf</tissue>
    </source>
</reference>
<dbReference type="InterPro" id="IPR055081">
    <property type="entry name" value="NLP1-9_GAF"/>
</dbReference>
<dbReference type="Pfam" id="PF02042">
    <property type="entry name" value="RWP-RK"/>
    <property type="match status" value="1"/>
</dbReference>
<organism evidence="7 8">
    <name type="scientific">Salvia divinorum</name>
    <name type="common">Maria pastora</name>
    <name type="synonym">Diviner's sage</name>
    <dbReference type="NCBI Taxonomy" id="28513"/>
    <lineage>
        <taxon>Eukaryota</taxon>
        <taxon>Viridiplantae</taxon>
        <taxon>Streptophyta</taxon>
        <taxon>Embryophyta</taxon>
        <taxon>Tracheophyta</taxon>
        <taxon>Spermatophyta</taxon>
        <taxon>Magnoliopsida</taxon>
        <taxon>eudicotyledons</taxon>
        <taxon>Gunneridae</taxon>
        <taxon>Pentapetalae</taxon>
        <taxon>asterids</taxon>
        <taxon>lamiids</taxon>
        <taxon>Lamiales</taxon>
        <taxon>Lamiaceae</taxon>
        <taxon>Nepetoideae</taxon>
        <taxon>Mentheae</taxon>
        <taxon>Salviinae</taxon>
        <taxon>Salvia</taxon>
        <taxon>Salvia subgen. Calosphace</taxon>
    </lineage>
</organism>